<sequence>MANSSSDESAHISANTCLSMTYVQNSNLLPSTLHMYDIDACSSSYGTYTQEPALHYSYDCSSVTSPAIDHMIFT</sequence>
<name>A0AAD5MJD8_PARTN</name>
<proteinExistence type="predicted"/>
<dbReference type="Proteomes" id="UP001196413">
    <property type="component" value="Unassembled WGS sequence"/>
</dbReference>
<accession>A0AAD5MJD8</accession>
<gene>
    <name evidence="1" type="ORF">KIN20_015345</name>
</gene>
<evidence type="ECO:0000313" key="1">
    <source>
        <dbReference type="EMBL" id="KAJ1357243.1"/>
    </source>
</evidence>
<keyword evidence="2" id="KW-1185">Reference proteome</keyword>
<organism evidence="1 2">
    <name type="scientific">Parelaphostrongylus tenuis</name>
    <name type="common">Meningeal worm</name>
    <dbReference type="NCBI Taxonomy" id="148309"/>
    <lineage>
        <taxon>Eukaryota</taxon>
        <taxon>Metazoa</taxon>
        <taxon>Ecdysozoa</taxon>
        <taxon>Nematoda</taxon>
        <taxon>Chromadorea</taxon>
        <taxon>Rhabditida</taxon>
        <taxon>Rhabditina</taxon>
        <taxon>Rhabditomorpha</taxon>
        <taxon>Strongyloidea</taxon>
        <taxon>Metastrongylidae</taxon>
        <taxon>Parelaphostrongylus</taxon>
    </lineage>
</organism>
<dbReference type="AlphaFoldDB" id="A0AAD5MJD8"/>
<comment type="caution">
    <text evidence="1">The sequence shown here is derived from an EMBL/GenBank/DDBJ whole genome shotgun (WGS) entry which is preliminary data.</text>
</comment>
<reference evidence="1" key="1">
    <citation type="submission" date="2021-06" db="EMBL/GenBank/DDBJ databases">
        <title>Parelaphostrongylus tenuis whole genome reference sequence.</title>
        <authorList>
            <person name="Garwood T.J."/>
            <person name="Larsen P.A."/>
            <person name="Fountain-Jones N.M."/>
            <person name="Garbe J.R."/>
            <person name="Macchietto M.G."/>
            <person name="Kania S.A."/>
            <person name="Gerhold R.W."/>
            <person name="Richards J.E."/>
            <person name="Wolf T.M."/>
        </authorList>
    </citation>
    <scope>NUCLEOTIDE SEQUENCE</scope>
    <source>
        <strain evidence="1">MNPRO001-30</strain>
        <tissue evidence="1">Meninges</tissue>
    </source>
</reference>
<protein>
    <submittedName>
        <fullName evidence="1">Uncharacterized protein</fullName>
    </submittedName>
</protein>
<evidence type="ECO:0000313" key="2">
    <source>
        <dbReference type="Proteomes" id="UP001196413"/>
    </source>
</evidence>
<dbReference type="EMBL" id="JAHQIW010003077">
    <property type="protein sequence ID" value="KAJ1357243.1"/>
    <property type="molecule type" value="Genomic_DNA"/>
</dbReference>